<comment type="cofactor">
    <cofactor evidence="1">
        <name>FAD</name>
        <dbReference type="ChEBI" id="CHEBI:57692"/>
    </cofactor>
</comment>
<dbReference type="InterPro" id="IPR003170">
    <property type="entry name" value="MurB"/>
</dbReference>
<name>A0A831RXM0_9GAMM</name>
<gene>
    <name evidence="19" type="primary">murB</name>
    <name evidence="19" type="ORF">ENJ12_09520</name>
</gene>
<dbReference type="HAMAP" id="MF_00037">
    <property type="entry name" value="MurB"/>
    <property type="match status" value="1"/>
</dbReference>
<evidence type="ECO:0000256" key="9">
    <source>
        <dbReference type="ARBA" id="ARBA00022827"/>
    </source>
</evidence>
<dbReference type="Proteomes" id="UP000886339">
    <property type="component" value="Unassembled WGS sequence"/>
</dbReference>
<dbReference type="GO" id="GO:0008360">
    <property type="term" value="P:regulation of cell shape"/>
    <property type="evidence" value="ECO:0007669"/>
    <property type="project" value="UniProtKB-KW"/>
</dbReference>
<dbReference type="NCBIfam" id="TIGR00179">
    <property type="entry name" value="murB"/>
    <property type="match status" value="1"/>
</dbReference>
<keyword evidence="10" id="KW-0521">NADP</keyword>
<comment type="caution">
    <text evidence="19">The sequence shown here is derived from an EMBL/GenBank/DDBJ whole genome shotgun (WGS) entry which is preliminary data.</text>
</comment>
<dbReference type="InterPro" id="IPR036318">
    <property type="entry name" value="FAD-bd_PCMH-like_sf"/>
</dbReference>
<dbReference type="UniPathway" id="UPA00219"/>
<keyword evidence="6" id="KW-0963">Cytoplasm</keyword>
<dbReference type="GO" id="GO:0051301">
    <property type="term" value="P:cell division"/>
    <property type="evidence" value="ECO:0007669"/>
    <property type="project" value="UniProtKB-KW"/>
</dbReference>
<dbReference type="GO" id="GO:0008762">
    <property type="term" value="F:UDP-N-acetylmuramate dehydrogenase activity"/>
    <property type="evidence" value="ECO:0007669"/>
    <property type="project" value="UniProtKB-UniRule"/>
</dbReference>
<evidence type="ECO:0000256" key="17">
    <source>
        <dbReference type="NCBIfam" id="TIGR00179"/>
    </source>
</evidence>
<accession>A0A831RXM0</accession>
<evidence type="ECO:0000256" key="14">
    <source>
        <dbReference type="ARBA" id="ARBA00023306"/>
    </source>
</evidence>
<dbReference type="InterPro" id="IPR016169">
    <property type="entry name" value="FAD-bd_PCMH_sub2"/>
</dbReference>
<dbReference type="PANTHER" id="PTHR21071:SF4">
    <property type="entry name" value="UDP-N-ACETYLENOLPYRUVOYLGLUCOSAMINE REDUCTASE"/>
    <property type="match status" value="1"/>
</dbReference>
<keyword evidence="9" id="KW-0274">FAD</keyword>
<evidence type="ECO:0000256" key="8">
    <source>
        <dbReference type="ARBA" id="ARBA00022630"/>
    </source>
</evidence>
<dbReference type="Gene3D" id="3.30.465.10">
    <property type="match status" value="1"/>
</dbReference>
<sequence length="185" mass="19771">LCGAAFLSGIPGTMGGALAMNAGAFGGETWQRVINVQTIDRQGVVHRRTPLEYKVAYREVTLPREEWFVGCELQLEPGDVEAERGEVQRLLRQRNATQPVGLPSAGSTFRNPPGDHAARLIEAAGLKGFQLGGARVSEKHANFIINAGSASASDIEALILHVQQIVAQKSGVQLQTEVHIVGEPA</sequence>
<evidence type="ECO:0000256" key="13">
    <source>
        <dbReference type="ARBA" id="ARBA00023002"/>
    </source>
</evidence>
<keyword evidence="12" id="KW-0573">Peptidoglycan synthesis</keyword>
<evidence type="ECO:0000259" key="18">
    <source>
        <dbReference type="Pfam" id="PF02873"/>
    </source>
</evidence>
<evidence type="ECO:0000256" key="10">
    <source>
        <dbReference type="ARBA" id="ARBA00022857"/>
    </source>
</evidence>
<evidence type="ECO:0000256" key="1">
    <source>
        <dbReference type="ARBA" id="ARBA00001974"/>
    </source>
</evidence>
<dbReference type="GO" id="GO:0009252">
    <property type="term" value="P:peptidoglycan biosynthetic process"/>
    <property type="evidence" value="ECO:0007669"/>
    <property type="project" value="UniProtKB-UniRule"/>
</dbReference>
<dbReference type="GO" id="GO:0071555">
    <property type="term" value="P:cell wall organization"/>
    <property type="evidence" value="ECO:0007669"/>
    <property type="project" value="UniProtKB-KW"/>
</dbReference>
<evidence type="ECO:0000256" key="16">
    <source>
        <dbReference type="ARBA" id="ARBA00048914"/>
    </source>
</evidence>
<comment type="subcellular location">
    <subcellularLocation>
        <location evidence="3">Cytoplasm</location>
    </subcellularLocation>
</comment>
<comment type="similarity">
    <text evidence="5">Belongs to the MurB family.</text>
</comment>
<dbReference type="Pfam" id="PF02873">
    <property type="entry name" value="MurB_C"/>
    <property type="match status" value="1"/>
</dbReference>
<evidence type="ECO:0000256" key="15">
    <source>
        <dbReference type="ARBA" id="ARBA00023316"/>
    </source>
</evidence>
<evidence type="ECO:0000256" key="3">
    <source>
        <dbReference type="ARBA" id="ARBA00004496"/>
    </source>
</evidence>
<dbReference type="SUPFAM" id="SSF56176">
    <property type="entry name" value="FAD-binding/transporter-associated domain-like"/>
    <property type="match status" value="1"/>
</dbReference>
<proteinExistence type="inferred from homology"/>
<evidence type="ECO:0000256" key="5">
    <source>
        <dbReference type="ARBA" id="ARBA00010485"/>
    </source>
</evidence>
<comment type="pathway">
    <text evidence="4">Cell wall biogenesis; peptidoglycan biosynthesis.</text>
</comment>
<organism evidence="19">
    <name type="scientific">Thiolapillus brandeum</name>
    <dbReference type="NCBI Taxonomy" id="1076588"/>
    <lineage>
        <taxon>Bacteria</taxon>
        <taxon>Pseudomonadati</taxon>
        <taxon>Pseudomonadota</taxon>
        <taxon>Gammaproteobacteria</taxon>
        <taxon>Chromatiales</taxon>
        <taxon>Sedimenticolaceae</taxon>
        <taxon>Thiolapillus</taxon>
    </lineage>
</organism>
<protein>
    <recommendedName>
        <fullName evidence="17">UDP-N-acetylmuramate dehydrogenase</fullName>
        <ecNumber evidence="17">1.3.1.98</ecNumber>
    </recommendedName>
</protein>
<evidence type="ECO:0000256" key="6">
    <source>
        <dbReference type="ARBA" id="ARBA00022490"/>
    </source>
</evidence>
<comment type="catalytic activity">
    <reaction evidence="16">
        <text>UDP-N-acetyl-alpha-D-muramate + NADP(+) = UDP-N-acetyl-3-O-(1-carboxyvinyl)-alpha-D-glucosamine + NADPH + H(+)</text>
        <dbReference type="Rhea" id="RHEA:12248"/>
        <dbReference type="ChEBI" id="CHEBI:15378"/>
        <dbReference type="ChEBI" id="CHEBI:57783"/>
        <dbReference type="ChEBI" id="CHEBI:58349"/>
        <dbReference type="ChEBI" id="CHEBI:68483"/>
        <dbReference type="ChEBI" id="CHEBI:70757"/>
        <dbReference type="EC" id="1.3.1.98"/>
    </reaction>
</comment>
<keyword evidence="14" id="KW-0131">Cell cycle</keyword>
<evidence type="ECO:0000256" key="11">
    <source>
        <dbReference type="ARBA" id="ARBA00022960"/>
    </source>
</evidence>
<keyword evidence="15" id="KW-0961">Cell wall biogenesis/degradation</keyword>
<dbReference type="GO" id="GO:0050660">
    <property type="term" value="F:flavin adenine dinucleotide binding"/>
    <property type="evidence" value="ECO:0007669"/>
    <property type="project" value="InterPro"/>
</dbReference>
<dbReference type="Gene3D" id="3.90.78.10">
    <property type="entry name" value="UDP-N-acetylenolpyruvoylglucosamine reductase, C-terminal domain"/>
    <property type="match status" value="1"/>
</dbReference>
<dbReference type="InterPro" id="IPR011601">
    <property type="entry name" value="MurB_C"/>
</dbReference>
<dbReference type="AlphaFoldDB" id="A0A831RXM0"/>
<keyword evidence="8" id="KW-0285">Flavoprotein</keyword>
<evidence type="ECO:0000313" key="19">
    <source>
        <dbReference type="EMBL" id="HEC07080.1"/>
    </source>
</evidence>
<keyword evidence="11" id="KW-0133">Cell shape</keyword>
<reference evidence="19" key="1">
    <citation type="journal article" date="2020" name="mSystems">
        <title>Genome- and Community-Level Interaction Insights into Carbon Utilization and Element Cycling Functions of Hydrothermarchaeota in Hydrothermal Sediment.</title>
        <authorList>
            <person name="Zhou Z."/>
            <person name="Liu Y."/>
            <person name="Xu W."/>
            <person name="Pan J."/>
            <person name="Luo Z.H."/>
            <person name="Li M."/>
        </authorList>
    </citation>
    <scope>NUCLEOTIDE SEQUENCE [LARGE SCALE GENOMIC DNA]</scope>
    <source>
        <strain evidence="19">HyVt-458</strain>
    </source>
</reference>
<dbReference type="EC" id="1.3.1.98" evidence="17"/>
<dbReference type="GO" id="GO:0005829">
    <property type="term" value="C:cytosol"/>
    <property type="evidence" value="ECO:0007669"/>
    <property type="project" value="TreeGrafter"/>
</dbReference>
<dbReference type="InterPro" id="IPR036635">
    <property type="entry name" value="MurB_C_sf"/>
</dbReference>
<feature type="non-terminal residue" evidence="19">
    <location>
        <position position="1"/>
    </location>
</feature>
<keyword evidence="7" id="KW-0132">Cell division</keyword>
<feature type="domain" description="UDP-N-acetylenolpyruvoylglucosamine reductase C-terminal" evidence="18">
    <location>
        <begin position="86"/>
        <end position="181"/>
    </location>
</feature>
<evidence type="ECO:0000256" key="2">
    <source>
        <dbReference type="ARBA" id="ARBA00003921"/>
    </source>
</evidence>
<evidence type="ECO:0000256" key="4">
    <source>
        <dbReference type="ARBA" id="ARBA00004752"/>
    </source>
</evidence>
<dbReference type="EMBL" id="DRLF01000329">
    <property type="protein sequence ID" value="HEC07080.1"/>
    <property type="molecule type" value="Genomic_DNA"/>
</dbReference>
<evidence type="ECO:0000256" key="12">
    <source>
        <dbReference type="ARBA" id="ARBA00022984"/>
    </source>
</evidence>
<comment type="function">
    <text evidence="2">Cell wall formation.</text>
</comment>
<dbReference type="PANTHER" id="PTHR21071">
    <property type="entry name" value="UDP-N-ACETYLENOLPYRUVOYLGLUCOSAMINE REDUCTASE"/>
    <property type="match status" value="1"/>
</dbReference>
<keyword evidence="13 19" id="KW-0560">Oxidoreductase</keyword>
<evidence type="ECO:0000256" key="7">
    <source>
        <dbReference type="ARBA" id="ARBA00022618"/>
    </source>
</evidence>
<dbReference type="SUPFAM" id="SSF56194">
    <property type="entry name" value="Uridine diphospho-N-Acetylenolpyruvylglucosamine reductase, MurB, C-terminal domain"/>
    <property type="match status" value="1"/>
</dbReference>